<comment type="caution">
    <text evidence="5">The sequence shown here is derived from an EMBL/GenBank/DDBJ whole genome shotgun (WGS) entry which is preliminary data.</text>
</comment>
<comment type="similarity">
    <text evidence="2 4">Belongs to the pterin-4-alpha-carbinolamine dehydratase family.</text>
</comment>
<evidence type="ECO:0000256" key="1">
    <source>
        <dbReference type="ARBA" id="ARBA00001554"/>
    </source>
</evidence>
<dbReference type="Gene3D" id="3.30.1360.20">
    <property type="entry name" value="Transcriptional coactivator/pterin dehydratase"/>
    <property type="match status" value="1"/>
</dbReference>
<dbReference type="HAMAP" id="MF_00434">
    <property type="entry name" value="Pterin_4_alpha"/>
    <property type="match status" value="1"/>
</dbReference>
<dbReference type="PANTHER" id="PTHR12599:SF0">
    <property type="entry name" value="PTERIN-4-ALPHA-CARBINOLAMINE DEHYDRATASE"/>
    <property type="match status" value="1"/>
</dbReference>
<dbReference type="InterPro" id="IPR001533">
    <property type="entry name" value="Pterin_deHydtase"/>
</dbReference>
<dbReference type="RefSeq" id="WP_133588832.1">
    <property type="nucleotide sequence ID" value="NZ_CP037953.1"/>
</dbReference>
<organism evidence="5 6">
    <name type="scientific">Permianibacter aggregans</name>
    <dbReference type="NCBI Taxonomy" id="1510150"/>
    <lineage>
        <taxon>Bacteria</taxon>
        <taxon>Pseudomonadati</taxon>
        <taxon>Pseudomonadota</taxon>
        <taxon>Gammaproteobacteria</taxon>
        <taxon>Pseudomonadales</taxon>
        <taxon>Pseudomonadaceae</taxon>
        <taxon>Permianibacter</taxon>
    </lineage>
</organism>
<protein>
    <recommendedName>
        <fullName evidence="4">Putative pterin-4-alpha-carbinolamine dehydratase</fullName>
        <shortName evidence="4">PHS</shortName>
        <ecNumber evidence="4">4.2.1.96</ecNumber>
    </recommendedName>
    <alternativeName>
        <fullName evidence="4">4-alpha-hydroxy-tetrahydropterin dehydratase</fullName>
    </alternativeName>
    <alternativeName>
        <fullName evidence="4">Pterin carbinolamine dehydratase</fullName>
        <shortName evidence="4">PCD</shortName>
    </alternativeName>
</protein>
<dbReference type="EC" id="4.2.1.96" evidence="4"/>
<dbReference type="Proteomes" id="UP000295375">
    <property type="component" value="Unassembled WGS sequence"/>
</dbReference>
<evidence type="ECO:0000256" key="3">
    <source>
        <dbReference type="ARBA" id="ARBA00023239"/>
    </source>
</evidence>
<dbReference type="GO" id="GO:0006729">
    <property type="term" value="P:tetrahydrobiopterin biosynthetic process"/>
    <property type="evidence" value="ECO:0007669"/>
    <property type="project" value="InterPro"/>
</dbReference>
<accession>A0A4R6V022</accession>
<evidence type="ECO:0000313" key="5">
    <source>
        <dbReference type="EMBL" id="TDQ49334.1"/>
    </source>
</evidence>
<gene>
    <name evidence="5" type="ORF">EV696_10438</name>
</gene>
<dbReference type="EMBL" id="SNYM01000004">
    <property type="protein sequence ID" value="TDQ49334.1"/>
    <property type="molecule type" value="Genomic_DNA"/>
</dbReference>
<dbReference type="PANTHER" id="PTHR12599">
    <property type="entry name" value="PTERIN-4-ALPHA-CARBINOLAMINE DEHYDRATASE"/>
    <property type="match status" value="1"/>
</dbReference>
<dbReference type="Pfam" id="PF01329">
    <property type="entry name" value="Pterin_4a"/>
    <property type="match status" value="1"/>
</dbReference>
<name>A0A4R6V022_9GAMM</name>
<proteinExistence type="inferred from homology"/>
<reference evidence="5 6" key="1">
    <citation type="submission" date="2019-03" db="EMBL/GenBank/DDBJ databases">
        <title>Genomic Encyclopedia of Type Strains, Phase IV (KMG-IV): sequencing the most valuable type-strain genomes for metagenomic binning, comparative biology and taxonomic classification.</title>
        <authorList>
            <person name="Goeker M."/>
        </authorList>
    </citation>
    <scope>NUCLEOTIDE SEQUENCE [LARGE SCALE GENOMIC DNA]</scope>
    <source>
        <strain evidence="5 6">DSM 103792</strain>
    </source>
</reference>
<sequence>MTDLTKETGSQNATKLAANEIESLLKAVPEWSLSDGNILRREFKFKNFYHVMSFVNAVAWIANKEGHHPDMEVGYSRVLVQFTTHDADGITRNDFICAAKVDSLLTTGAVGPALV</sequence>
<keyword evidence="6" id="KW-1185">Reference proteome</keyword>
<dbReference type="GO" id="GO:0008124">
    <property type="term" value="F:4-alpha-hydroxytetrahydrobiopterin dehydratase activity"/>
    <property type="evidence" value="ECO:0007669"/>
    <property type="project" value="UniProtKB-UniRule"/>
</dbReference>
<dbReference type="CDD" id="cd00913">
    <property type="entry name" value="PCD_DCoH_subfamily_a"/>
    <property type="match status" value="1"/>
</dbReference>
<comment type="catalytic activity">
    <reaction evidence="1 4">
        <text>(4aS,6R)-4a-hydroxy-L-erythro-5,6,7,8-tetrahydrobiopterin = (6R)-L-erythro-6,7-dihydrobiopterin + H2O</text>
        <dbReference type="Rhea" id="RHEA:11920"/>
        <dbReference type="ChEBI" id="CHEBI:15377"/>
        <dbReference type="ChEBI" id="CHEBI:15642"/>
        <dbReference type="ChEBI" id="CHEBI:43120"/>
        <dbReference type="EC" id="4.2.1.96"/>
    </reaction>
</comment>
<evidence type="ECO:0000313" key="6">
    <source>
        <dbReference type="Proteomes" id="UP000295375"/>
    </source>
</evidence>
<dbReference type="InterPro" id="IPR036428">
    <property type="entry name" value="PCD_sf"/>
</dbReference>
<keyword evidence="3 4" id="KW-0456">Lyase</keyword>
<dbReference type="SUPFAM" id="SSF55248">
    <property type="entry name" value="PCD-like"/>
    <property type="match status" value="1"/>
</dbReference>
<dbReference type="NCBIfam" id="NF002019">
    <property type="entry name" value="PRK00823.1-4"/>
    <property type="match status" value="1"/>
</dbReference>
<dbReference type="OrthoDB" id="5294615at2"/>
<evidence type="ECO:0000256" key="2">
    <source>
        <dbReference type="ARBA" id="ARBA00006472"/>
    </source>
</evidence>
<evidence type="ECO:0000256" key="4">
    <source>
        <dbReference type="HAMAP-Rule" id="MF_00434"/>
    </source>
</evidence>
<dbReference type="NCBIfam" id="NF002017">
    <property type="entry name" value="PRK00823.1-2"/>
    <property type="match status" value="1"/>
</dbReference>
<dbReference type="AlphaFoldDB" id="A0A4R6V022"/>